<dbReference type="InterPro" id="IPR010131">
    <property type="entry name" value="MdtP/NodT-like"/>
</dbReference>
<evidence type="ECO:0000256" key="1">
    <source>
        <dbReference type="ARBA" id="ARBA00004459"/>
    </source>
</evidence>
<sequence length="467" mass="51196">MSIHRSLTAALALLITGCGALTRTDYDRPPLPLPTAWQQRDTGTAFLTHTAHWWDNFGDPQLSDAISQMLETNNDLAAAGIQLRLARAAAGLVNTNLTPDVSVSASASNSKNLNSGSAPVESYAASLNLGYELDLWGKLAREREQAAWQVKASEYDRQATALSLIGTTAQFYWQIASLNQQIVNQQRSLEMARQTQGMVQSRYEAGSVGQVDLLQAEQSVISRENQLRDLREQREEARNGMAILYNRPPAWRQPELSALDVRQQIPVASRVPLEVINHRPDVQSAEASLRAALAGFDAARLSFYPGLSLTAGLNAGSAIFAQWFSDPVRTLGASATLPFIQWNTVQLTVEKSDLNVQQAAIAFRTAAWRALSDVDNAMAQRIAAQSKRESLLRDLDLSQRRLALVSSQYRAGAVSFQALLDAQDALLSSENSLQTLQYAYLYATMKLWLALGGGVDNPQDHGGNYHE</sequence>
<keyword evidence="8" id="KW-1185">Reference proteome</keyword>
<feature type="signal peptide" evidence="3">
    <location>
        <begin position="1"/>
        <end position="20"/>
    </location>
</feature>
<dbReference type="Gene3D" id="1.20.1600.10">
    <property type="entry name" value="Outer membrane efflux proteins (OEP)"/>
    <property type="match status" value="1"/>
</dbReference>
<name>A0A089PMZ5_PLUGE</name>
<feature type="coiled-coil region" evidence="4">
    <location>
        <begin position="175"/>
        <end position="247"/>
    </location>
</feature>
<evidence type="ECO:0000313" key="6">
    <source>
        <dbReference type="EMBL" id="KMK14739.1"/>
    </source>
</evidence>
<dbReference type="InterPro" id="IPR003423">
    <property type="entry name" value="OMP_efflux"/>
</dbReference>
<comment type="similarity">
    <text evidence="2 3">Belongs to the outer membrane factor (OMF) (TC 1.B.17) family.</text>
</comment>
<keyword evidence="3" id="KW-0732">Signal</keyword>
<dbReference type="GeneID" id="61383003"/>
<evidence type="ECO:0000313" key="8">
    <source>
        <dbReference type="Proteomes" id="UP000036196"/>
    </source>
</evidence>
<dbReference type="GO" id="GO:0015562">
    <property type="term" value="F:efflux transmembrane transporter activity"/>
    <property type="evidence" value="ECO:0007669"/>
    <property type="project" value="InterPro"/>
</dbReference>
<dbReference type="GO" id="GO:0009279">
    <property type="term" value="C:cell outer membrane"/>
    <property type="evidence" value="ECO:0007669"/>
    <property type="project" value="UniProtKB-SubCell"/>
</dbReference>
<dbReference type="Proteomes" id="UP001236270">
    <property type="component" value="Unassembled WGS sequence"/>
</dbReference>
<evidence type="ECO:0000313" key="7">
    <source>
        <dbReference type="EMBL" id="MDQ2309866.1"/>
    </source>
</evidence>
<keyword evidence="3" id="KW-0472">Membrane</keyword>
<dbReference type="SUPFAM" id="SSF56954">
    <property type="entry name" value="Outer membrane efflux proteins (OEP)"/>
    <property type="match status" value="1"/>
</dbReference>
<dbReference type="EMBL" id="ABLOKC030000014">
    <property type="protein sequence ID" value="EML1472096.1"/>
    <property type="molecule type" value="Genomic_DNA"/>
</dbReference>
<dbReference type="STRING" id="61647.LG71_06185"/>
<protein>
    <submittedName>
        <fullName evidence="5">Efflux transporter outer membrane subunit</fullName>
    </submittedName>
    <submittedName>
        <fullName evidence="6">RND transporter</fullName>
    </submittedName>
</protein>
<reference evidence="6 8" key="1">
    <citation type="submission" date="2015-05" db="EMBL/GenBank/DDBJ databases">
        <title>Genome sequences of Pluralibacter gergoviae.</title>
        <authorList>
            <person name="Greninger A.L."/>
            <person name="Miller S."/>
        </authorList>
    </citation>
    <scope>NUCLEOTIDE SEQUENCE [LARGE SCALE GENOMIC DNA]</scope>
    <source>
        <strain evidence="6 8">JS81F13</strain>
    </source>
</reference>
<organism evidence="6 8">
    <name type="scientific">Pluralibacter gergoviae</name>
    <name type="common">Enterobacter gergoviae</name>
    <dbReference type="NCBI Taxonomy" id="61647"/>
    <lineage>
        <taxon>Bacteria</taxon>
        <taxon>Pseudomonadati</taxon>
        <taxon>Pseudomonadota</taxon>
        <taxon>Gammaproteobacteria</taxon>
        <taxon>Enterobacterales</taxon>
        <taxon>Enterobacteriaceae</taxon>
        <taxon>Pluralibacter</taxon>
    </lineage>
</organism>
<gene>
    <name evidence="6" type="ORF">ABW06_07850</name>
    <name evidence="5" type="ORF">QEG54_002837</name>
    <name evidence="7" type="ORF">RBJ30_12280</name>
</gene>
<evidence type="ECO:0000256" key="3">
    <source>
        <dbReference type="RuleBase" id="RU362097"/>
    </source>
</evidence>
<evidence type="ECO:0000313" key="5">
    <source>
        <dbReference type="EMBL" id="EML1472096.1"/>
    </source>
</evidence>
<dbReference type="RefSeq" id="WP_043081782.1">
    <property type="nucleotide sequence ID" value="NZ_CACVCI010000001.1"/>
</dbReference>
<accession>A0A089PMZ5</accession>
<comment type="subcellular location">
    <subcellularLocation>
        <location evidence="1 3">Cell outer membrane</location>
        <topology evidence="1 3">Lipid-anchor</topology>
    </subcellularLocation>
</comment>
<dbReference type="AlphaFoldDB" id="A0A089PMZ5"/>
<keyword evidence="3" id="KW-0564">Palmitate</keyword>
<feature type="chain" id="PRO_5015017675" evidence="3">
    <location>
        <begin position="21"/>
        <end position="467"/>
    </location>
</feature>
<keyword evidence="4" id="KW-0175">Coiled coil</keyword>
<dbReference type="EMBL" id="JAVDNV010000007">
    <property type="protein sequence ID" value="MDQ2309866.1"/>
    <property type="molecule type" value="Genomic_DNA"/>
</dbReference>
<proteinExistence type="inferred from homology"/>
<dbReference type="KEGG" id="pge:LG71_06185"/>
<dbReference type="Gene3D" id="2.20.200.10">
    <property type="entry name" value="Outer membrane efflux proteins (OEP)"/>
    <property type="match status" value="1"/>
</dbReference>
<reference evidence="5" key="3">
    <citation type="submission" date="2024-02" db="EMBL/GenBank/DDBJ databases">
        <authorList>
            <consortium name="Clinical and Environmental Microbiology Branch: Whole genome sequencing antimicrobial resistance pathogens in the healthcare setting"/>
        </authorList>
    </citation>
    <scope>NUCLEOTIDE SEQUENCE</scope>
    <source>
        <strain evidence="5">2021DK-00143</strain>
    </source>
</reference>
<dbReference type="eggNOG" id="COG1538">
    <property type="taxonomic scope" value="Bacteria"/>
</dbReference>
<dbReference type="PROSITE" id="PS51257">
    <property type="entry name" value="PROKAR_LIPOPROTEIN"/>
    <property type="match status" value="1"/>
</dbReference>
<dbReference type="PANTHER" id="PTHR30203">
    <property type="entry name" value="OUTER MEMBRANE CATION EFFLUX PROTEIN"/>
    <property type="match status" value="1"/>
</dbReference>
<comment type="caution">
    <text evidence="6">The sequence shown here is derived from an EMBL/GenBank/DDBJ whole genome shotgun (WGS) entry which is preliminary data.</text>
</comment>
<dbReference type="Pfam" id="PF02321">
    <property type="entry name" value="OEP"/>
    <property type="match status" value="2"/>
</dbReference>
<keyword evidence="3" id="KW-0812">Transmembrane</keyword>
<dbReference type="PATRIC" id="fig|61647.14.peg.4406"/>
<evidence type="ECO:0000256" key="2">
    <source>
        <dbReference type="ARBA" id="ARBA00007613"/>
    </source>
</evidence>
<dbReference type="NCBIfam" id="TIGR01845">
    <property type="entry name" value="outer_NodT"/>
    <property type="match status" value="1"/>
</dbReference>
<reference evidence="7" key="2">
    <citation type="submission" date="2023-08" db="EMBL/GenBank/DDBJ databases">
        <title>WGS of pathogenic bacterial species, Los Angeles County Public Health Laboratories.</title>
        <authorList>
            <person name="Garrigues J.M."/>
            <person name="Green N.M."/>
        </authorList>
    </citation>
    <scope>NUCLEOTIDE SEQUENCE</scope>
    <source>
        <strain evidence="7">LACPHL-BACT-2023-00068</strain>
    </source>
</reference>
<dbReference type="Proteomes" id="UP000036196">
    <property type="component" value="Unassembled WGS sequence"/>
</dbReference>
<dbReference type="PANTHER" id="PTHR30203:SF32">
    <property type="entry name" value="CATION EFFLUX SYSTEM PROTEIN CUSC"/>
    <property type="match status" value="1"/>
</dbReference>
<dbReference type="EMBL" id="LDZF01000006">
    <property type="protein sequence ID" value="KMK14739.1"/>
    <property type="molecule type" value="Genomic_DNA"/>
</dbReference>
<keyword evidence="3" id="KW-1134">Transmembrane beta strand</keyword>
<keyword evidence="3" id="KW-0449">Lipoprotein</keyword>
<evidence type="ECO:0000256" key="4">
    <source>
        <dbReference type="SAM" id="Coils"/>
    </source>
</evidence>